<dbReference type="Pfam" id="PF01965">
    <property type="entry name" value="DJ-1_PfpI"/>
    <property type="match status" value="1"/>
</dbReference>
<dbReference type="InterPro" id="IPR009057">
    <property type="entry name" value="Homeodomain-like_sf"/>
</dbReference>
<dbReference type="InterPro" id="IPR020449">
    <property type="entry name" value="Tscrpt_reg_AraC-type_HTH"/>
</dbReference>
<dbReference type="CDD" id="cd03136">
    <property type="entry name" value="GATase1_AraC_ArgR_like"/>
    <property type="match status" value="1"/>
</dbReference>
<dbReference type="PROSITE" id="PS01124">
    <property type="entry name" value="HTH_ARAC_FAMILY_2"/>
    <property type="match status" value="1"/>
</dbReference>
<dbReference type="Pfam" id="PF12833">
    <property type="entry name" value="HTH_18"/>
    <property type="match status" value="1"/>
</dbReference>
<keyword evidence="3" id="KW-0804">Transcription</keyword>
<protein>
    <submittedName>
        <fullName evidence="5">GlxA family transcriptional regulator</fullName>
    </submittedName>
</protein>
<keyword evidence="6" id="KW-1185">Reference proteome</keyword>
<dbReference type="EMBL" id="JALDYZ010000004">
    <property type="protein sequence ID" value="MDI7922475.1"/>
    <property type="molecule type" value="Genomic_DNA"/>
</dbReference>
<proteinExistence type="predicted"/>
<feature type="domain" description="HTH araC/xylS-type" evidence="4">
    <location>
        <begin position="235"/>
        <end position="333"/>
    </location>
</feature>
<dbReference type="SMART" id="SM00342">
    <property type="entry name" value="HTH_ARAC"/>
    <property type="match status" value="1"/>
</dbReference>
<dbReference type="Gene3D" id="3.40.50.880">
    <property type="match status" value="1"/>
</dbReference>
<organism evidence="5 6">
    <name type="scientific">Ferirhizobium litorale</name>
    <dbReference type="NCBI Taxonomy" id="2927786"/>
    <lineage>
        <taxon>Bacteria</taxon>
        <taxon>Pseudomonadati</taxon>
        <taxon>Pseudomonadota</taxon>
        <taxon>Alphaproteobacteria</taxon>
        <taxon>Hyphomicrobiales</taxon>
        <taxon>Rhizobiaceae</taxon>
        <taxon>Ferirhizobium</taxon>
    </lineage>
</organism>
<gene>
    <name evidence="5" type="ORF">MRS75_10300</name>
</gene>
<name>A0AAE3QFB3_9HYPH</name>
<dbReference type="PROSITE" id="PS00041">
    <property type="entry name" value="HTH_ARAC_FAMILY_1"/>
    <property type="match status" value="1"/>
</dbReference>
<dbReference type="PANTHER" id="PTHR43130:SF3">
    <property type="entry name" value="HTH-TYPE TRANSCRIPTIONAL REGULATOR RV1931C"/>
    <property type="match status" value="1"/>
</dbReference>
<dbReference type="InterPro" id="IPR002818">
    <property type="entry name" value="DJ-1/PfpI"/>
</dbReference>
<dbReference type="Gene3D" id="1.10.10.60">
    <property type="entry name" value="Homeodomain-like"/>
    <property type="match status" value="1"/>
</dbReference>
<dbReference type="SUPFAM" id="SSF46689">
    <property type="entry name" value="Homeodomain-like"/>
    <property type="match status" value="2"/>
</dbReference>
<keyword evidence="1" id="KW-0805">Transcription regulation</keyword>
<reference evidence="5" key="1">
    <citation type="submission" date="2022-03" db="EMBL/GenBank/DDBJ databases">
        <title>Fererhizobium litorale gen. nov., sp. nov., isolated from sandy sediments of the Sea of Japan seashore.</title>
        <authorList>
            <person name="Romanenko L."/>
            <person name="Kurilenko V."/>
            <person name="Otstavnykh N."/>
            <person name="Svetashev V."/>
            <person name="Tekutyeva L."/>
            <person name="Isaeva M."/>
            <person name="Mikhailov V."/>
        </authorList>
    </citation>
    <scope>NUCLEOTIDE SEQUENCE</scope>
    <source>
        <strain evidence="5">KMM 9576</strain>
    </source>
</reference>
<evidence type="ECO:0000313" key="5">
    <source>
        <dbReference type="EMBL" id="MDI7922475.1"/>
    </source>
</evidence>
<dbReference type="Proteomes" id="UP001161580">
    <property type="component" value="Unassembled WGS sequence"/>
</dbReference>
<dbReference type="GO" id="GO:0003700">
    <property type="term" value="F:DNA-binding transcription factor activity"/>
    <property type="evidence" value="ECO:0007669"/>
    <property type="project" value="InterPro"/>
</dbReference>
<sequence length="342" mass="37570">MNGAIGPMKERKNAAGPKALRVGFILTRSFTLSAFALFVDTLRLASDNADQSRRLNCDWDVLSSTKNFITSSSGIQVAPTAPFVDPSSFDYIAVVGGLLQVEEPIDSHATTYLRKAAEAGVGLIGLCTGSFVLAETGLLGGHTVCVSWLHHREFRERFPKLKATSEQIFVFDGKVATCAGGSSVADLAACLVRHHIGEAAERNALEILQIGRRREATDVQPRNPLGVDVYDRRVNLALMIMEQHIEDPVDILDIANMAGVSRRQLERLFHGELGRSPAAAYSEIRMRAAVRSVVQTERPIIEIAVDAGFESVSHFTRRFRLMFGETPSDMRRRHRAAARAAR</sequence>
<evidence type="ECO:0000256" key="2">
    <source>
        <dbReference type="ARBA" id="ARBA00023125"/>
    </source>
</evidence>
<evidence type="ECO:0000313" key="6">
    <source>
        <dbReference type="Proteomes" id="UP001161580"/>
    </source>
</evidence>
<keyword evidence="2" id="KW-0238">DNA-binding</keyword>
<evidence type="ECO:0000256" key="3">
    <source>
        <dbReference type="ARBA" id="ARBA00023163"/>
    </source>
</evidence>
<comment type="caution">
    <text evidence="5">The sequence shown here is derived from an EMBL/GenBank/DDBJ whole genome shotgun (WGS) entry which is preliminary data.</text>
</comment>
<dbReference type="InterPro" id="IPR052158">
    <property type="entry name" value="INH-QAR"/>
</dbReference>
<evidence type="ECO:0000259" key="4">
    <source>
        <dbReference type="PROSITE" id="PS01124"/>
    </source>
</evidence>
<evidence type="ECO:0000256" key="1">
    <source>
        <dbReference type="ARBA" id="ARBA00023015"/>
    </source>
</evidence>
<dbReference type="InterPro" id="IPR018062">
    <property type="entry name" value="HTH_AraC-typ_CS"/>
</dbReference>
<dbReference type="PANTHER" id="PTHR43130">
    <property type="entry name" value="ARAC-FAMILY TRANSCRIPTIONAL REGULATOR"/>
    <property type="match status" value="1"/>
</dbReference>
<dbReference type="SUPFAM" id="SSF52317">
    <property type="entry name" value="Class I glutamine amidotransferase-like"/>
    <property type="match status" value="1"/>
</dbReference>
<dbReference type="AlphaFoldDB" id="A0AAE3QFB3"/>
<dbReference type="RefSeq" id="WP_311786582.1">
    <property type="nucleotide sequence ID" value="NZ_JALDYY010000005.1"/>
</dbReference>
<dbReference type="PRINTS" id="PR00032">
    <property type="entry name" value="HTHARAC"/>
</dbReference>
<dbReference type="GO" id="GO:0043565">
    <property type="term" value="F:sequence-specific DNA binding"/>
    <property type="evidence" value="ECO:0007669"/>
    <property type="project" value="InterPro"/>
</dbReference>
<accession>A0AAE3QFB3</accession>
<dbReference type="InterPro" id="IPR018060">
    <property type="entry name" value="HTH_AraC"/>
</dbReference>
<dbReference type="InterPro" id="IPR029062">
    <property type="entry name" value="Class_I_gatase-like"/>
</dbReference>